<evidence type="ECO:0000259" key="4">
    <source>
        <dbReference type="Pfam" id="PF01420"/>
    </source>
</evidence>
<keyword evidence="6" id="KW-1185">Reference proteome</keyword>
<dbReference type="PANTHER" id="PTHR43140">
    <property type="entry name" value="TYPE-1 RESTRICTION ENZYME ECOKI SPECIFICITY PROTEIN"/>
    <property type="match status" value="1"/>
</dbReference>
<evidence type="ECO:0000313" key="5">
    <source>
        <dbReference type="EMBL" id="TWI06078.1"/>
    </source>
</evidence>
<evidence type="ECO:0000256" key="2">
    <source>
        <dbReference type="ARBA" id="ARBA00022747"/>
    </source>
</evidence>
<dbReference type="EMBL" id="VLKN01000001">
    <property type="protein sequence ID" value="TWI06078.1"/>
    <property type="molecule type" value="Genomic_DNA"/>
</dbReference>
<dbReference type="GO" id="GO:0003677">
    <property type="term" value="F:DNA binding"/>
    <property type="evidence" value="ECO:0007669"/>
    <property type="project" value="UniProtKB-KW"/>
</dbReference>
<organism evidence="5 6">
    <name type="scientific">Luteimonas cucumeris</name>
    <dbReference type="NCBI Taxonomy" id="985012"/>
    <lineage>
        <taxon>Bacteria</taxon>
        <taxon>Pseudomonadati</taxon>
        <taxon>Pseudomonadota</taxon>
        <taxon>Gammaproteobacteria</taxon>
        <taxon>Lysobacterales</taxon>
        <taxon>Lysobacteraceae</taxon>
        <taxon>Luteimonas</taxon>
    </lineage>
</organism>
<reference evidence="5 6" key="1">
    <citation type="journal article" date="2015" name="Stand. Genomic Sci.">
        <title>Genomic Encyclopedia of Bacterial and Archaeal Type Strains, Phase III: the genomes of soil and plant-associated and newly described type strains.</title>
        <authorList>
            <person name="Whitman W.B."/>
            <person name="Woyke T."/>
            <person name="Klenk H.P."/>
            <person name="Zhou Y."/>
            <person name="Lilburn T.G."/>
            <person name="Beck B.J."/>
            <person name="De Vos P."/>
            <person name="Vandamme P."/>
            <person name="Eisen J.A."/>
            <person name="Garrity G."/>
            <person name="Hugenholtz P."/>
            <person name="Kyrpides N.C."/>
        </authorList>
    </citation>
    <scope>NUCLEOTIDE SEQUENCE [LARGE SCALE GENOMIC DNA]</scope>
    <source>
        <strain evidence="5 6">CGMCC 1.10821</strain>
    </source>
</reference>
<dbReference type="GO" id="GO:0009307">
    <property type="term" value="P:DNA restriction-modification system"/>
    <property type="evidence" value="ECO:0007669"/>
    <property type="project" value="UniProtKB-KW"/>
</dbReference>
<gene>
    <name evidence="5" type="ORF">IP90_00341</name>
</gene>
<keyword evidence="2" id="KW-0680">Restriction system</keyword>
<feature type="domain" description="Type I restriction modification DNA specificity" evidence="4">
    <location>
        <begin position="6"/>
        <end position="166"/>
    </location>
</feature>
<name>A0A562LEN6_9GAMM</name>
<dbReference type="RefSeq" id="WP_144897878.1">
    <property type="nucleotide sequence ID" value="NZ_VLKN01000001.1"/>
</dbReference>
<proteinExistence type="inferred from homology"/>
<feature type="domain" description="Type I restriction modification DNA specificity" evidence="4">
    <location>
        <begin position="266"/>
        <end position="430"/>
    </location>
</feature>
<dbReference type="SUPFAM" id="SSF116734">
    <property type="entry name" value="DNA methylase specificity domain"/>
    <property type="match status" value="2"/>
</dbReference>
<protein>
    <submittedName>
        <fullName evidence="5">Type I restriction enzyme S subunit</fullName>
    </submittedName>
</protein>
<keyword evidence="3" id="KW-0238">DNA-binding</keyword>
<evidence type="ECO:0000256" key="1">
    <source>
        <dbReference type="ARBA" id="ARBA00010923"/>
    </source>
</evidence>
<dbReference type="OrthoDB" id="9798929at2"/>
<dbReference type="Proteomes" id="UP000315167">
    <property type="component" value="Unassembled WGS sequence"/>
</dbReference>
<dbReference type="InterPro" id="IPR000055">
    <property type="entry name" value="Restrct_endonuc_typeI_TRD"/>
</dbReference>
<accession>A0A562LEN6</accession>
<dbReference type="InterPro" id="IPR051212">
    <property type="entry name" value="Type-I_RE_S_subunit"/>
</dbReference>
<dbReference type="AlphaFoldDB" id="A0A562LEN6"/>
<comment type="similarity">
    <text evidence="1">Belongs to the type-I restriction system S methylase family.</text>
</comment>
<evidence type="ECO:0000313" key="6">
    <source>
        <dbReference type="Proteomes" id="UP000315167"/>
    </source>
</evidence>
<dbReference type="InterPro" id="IPR044946">
    <property type="entry name" value="Restrct_endonuc_typeI_TRD_sf"/>
</dbReference>
<dbReference type="Gene3D" id="3.90.220.20">
    <property type="entry name" value="DNA methylase specificity domains"/>
    <property type="match status" value="2"/>
</dbReference>
<dbReference type="Pfam" id="PF01420">
    <property type="entry name" value="Methylase_S"/>
    <property type="match status" value="2"/>
</dbReference>
<evidence type="ECO:0000256" key="3">
    <source>
        <dbReference type="ARBA" id="ARBA00023125"/>
    </source>
</evidence>
<comment type="caution">
    <text evidence="5">The sequence shown here is derived from an EMBL/GenBank/DDBJ whole genome shotgun (WGS) entry which is preliminary data.</text>
</comment>
<sequence>MSDELPSGWAEVSLADVVSQPRSKVAPADYPDLPFVGMDHIAPGGMELLGSVPFGSMKSNGGLFLEGDVLYGRMRPYLNKVHRAKSAGACSAEFIVFPRSNAIDGDFLAYTLHHRAFVNFASAQSSGDRPRVDFGDLAKYEFALPPMPEQKRIVSKIDELFSRIDEGERALERVSKLVERYRQSVLKAAVTGELTRDWREARKTAGKPIESGEALLARILTARRQAWEQAELAKMQAKGITPKDDAWKKKYKEPAPPGTIDLSELPEGWVWTSVEQLCFVDTGATPKRGTEKYFKDGTIDWITSAAVNESVIRSSAERITSAAVQETNAKVFPIGSLIVAMYGEGKTRGKVSELGIAAATNQACAALLCGHLDAAVKAYIRTYFEKNYAALRTEAAGGVQPNLNLAIIKETVIPLPPLDEVREINEIVAARMSQVVAFVAEFPSWGKRSSALRQRILSHAFAGALVGQNPADESASALFERIAAERPASNTVATKRGRKLKNPA</sequence>
<dbReference type="PANTHER" id="PTHR43140:SF1">
    <property type="entry name" value="TYPE I RESTRICTION ENZYME ECOKI SPECIFICITY SUBUNIT"/>
    <property type="match status" value="1"/>
</dbReference>